<dbReference type="Proteomes" id="UP000287527">
    <property type="component" value="Unassembled WGS sequence"/>
</dbReference>
<sequence>MKSIIIYLLSALTLSLKSNAQSIIKCDNNTSYWLITDNSINYTVKLYGDIAKSKMPDIINIEDKALQYIVLDKIHFIEKNGDSNDTSILSNYIAGETKYLLNKFPKPFDVEMQISTLPSGRHFLLWWYKLPEGSSKEVIAQIFVNVIIGDILFGLGSPQFIDDDIKLIKDFLIDTIDSLSIVKNKNSICDK</sequence>
<feature type="chain" id="PRO_5018576015" evidence="1">
    <location>
        <begin position="21"/>
        <end position="191"/>
    </location>
</feature>
<dbReference type="AlphaFoldDB" id="A0A3S3R2R8"/>
<evidence type="ECO:0000313" key="3">
    <source>
        <dbReference type="Proteomes" id="UP000287527"/>
    </source>
</evidence>
<proteinExistence type="predicted"/>
<feature type="signal peptide" evidence="1">
    <location>
        <begin position="1"/>
        <end position="20"/>
    </location>
</feature>
<evidence type="ECO:0000313" key="2">
    <source>
        <dbReference type="EMBL" id="RWX03888.1"/>
    </source>
</evidence>
<dbReference type="EMBL" id="SBII01000001">
    <property type="protein sequence ID" value="RWX03888.1"/>
    <property type="molecule type" value="Genomic_DNA"/>
</dbReference>
<name>A0A3S3R2R8_9FLAO</name>
<comment type="caution">
    <text evidence="2">The sequence shown here is derived from an EMBL/GenBank/DDBJ whole genome shotgun (WGS) entry which is preliminary data.</text>
</comment>
<protein>
    <submittedName>
        <fullName evidence="2">Uncharacterized protein</fullName>
    </submittedName>
</protein>
<reference evidence="2 3" key="1">
    <citation type="submission" date="2019-01" db="EMBL/GenBank/DDBJ databases">
        <title>Flavobacterium sp. nov.,isolated from freshwater.</title>
        <authorList>
            <person name="Zhang R."/>
            <person name="Du Z.-J."/>
        </authorList>
    </citation>
    <scope>NUCLEOTIDE SEQUENCE [LARGE SCALE GENOMIC DNA]</scope>
    <source>
        <strain evidence="2 3">1E403</strain>
    </source>
</reference>
<dbReference type="RefSeq" id="WP_128388441.1">
    <property type="nucleotide sequence ID" value="NZ_SBII01000001.1"/>
</dbReference>
<gene>
    <name evidence="2" type="ORF">EPI11_02885</name>
</gene>
<dbReference type="OrthoDB" id="1367210at2"/>
<organism evidence="2 3">
    <name type="scientific">Flavobacterium cerinum</name>
    <dbReference type="NCBI Taxonomy" id="2502784"/>
    <lineage>
        <taxon>Bacteria</taxon>
        <taxon>Pseudomonadati</taxon>
        <taxon>Bacteroidota</taxon>
        <taxon>Flavobacteriia</taxon>
        <taxon>Flavobacteriales</taxon>
        <taxon>Flavobacteriaceae</taxon>
        <taxon>Flavobacterium</taxon>
    </lineage>
</organism>
<keyword evidence="1" id="KW-0732">Signal</keyword>
<evidence type="ECO:0000256" key="1">
    <source>
        <dbReference type="SAM" id="SignalP"/>
    </source>
</evidence>
<accession>A0A3S3R2R8</accession>
<keyword evidence="3" id="KW-1185">Reference proteome</keyword>